<dbReference type="Proteomes" id="UP000663877">
    <property type="component" value="Unassembled WGS sequence"/>
</dbReference>
<gene>
    <name evidence="2" type="ORF">BJG266_LOCUS40476</name>
    <name evidence="3" type="ORF">QVE165_LOCUS57352</name>
</gene>
<dbReference type="AlphaFoldDB" id="A0A816D066"/>
<evidence type="ECO:0008006" key="5">
    <source>
        <dbReference type="Google" id="ProtNLM"/>
    </source>
</evidence>
<feature type="compositionally biased region" description="Polar residues" evidence="1">
    <location>
        <begin position="512"/>
        <end position="523"/>
    </location>
</feature>
<feature type="compositionally biased region" description="Polar residues" evidence="1">
    <location>
        <begin position="494"/>
        <end position="505"/>
    </location>
</feature>
<evidence type="ECO:0000313" key="4">
    <source>
        <dbReference type="Proteomes" id="UP000663832"/>
    </source>
</evidence>
<comment type="caution">
    <text evidence="3">The sequence shown here is derived from an EMBL/GenBank/DDBJ whole genome shotgun (WGS) entry which is preliminary data.</text>
</comment>
<dbReference type="EMBL" id="CAJNOM010002321">
    <property type="protein sequence ID" value="CAF1630796.1"/>
    <property type="molecule type" value="Genomic_DNA"/>
</dbReference>
<evidence type="ECO:0000313" key="3">
    <source>
        <dbReference type="EMBL" id="CAF1630796.1"/>
    </source>
</evidence>
<name>A0A816D066_9BILA</name>
<evidence type="ECO:0000313" key="2">
    <source>
        <dbReference type="EMBL" id="CAF1451786.1"/>
    </source>
</evidence>
<reference evidence="3" key="1">
    <citation type="submission" date="2021-02" db="EMBL/GenBank/DDBJ databases">
        <authorList>
            <person name="Nowell W R."/>
        </authorList>
    </citation>
    <scope>NUCLEOTIDE SEQUENCE</scope>
</reference>
<organism evidence="3 4">
    <name type="scientific">Adineta steineri</name>
    <dbReference type="NCBI Taxonomy" id="433720"/>
    <lineage>
        <taxon>Eukaryota</taxon>
        <taxon>Metazoa</taxon>
        <taxon>Spiralia</taxon>
        <taxon>Gnathifera</taxon>
        <taxon>Rotifera</taxon>
        <taxon>Eurotatoria</taxon>
        <taxon>Bdelloidea</taxon>
        <taxon>Adinetida</taxon>
        <taxon>Adinetidae</taxon>
        <taxon>Adineta</taxon>
    </lineage>
</organism>
<proteinExistence type="predicted"/>
<dbReference type="EMBL" id="CAJNOI010001996">
    <property type="protein sequence ID" value="CAF1451786.1"/>
    <property type="molecule type" value="Genomic_DNA"/>
</dbReference>
<feature type="region of interest" description="Disordered" evidence="1">
    <location>
        <begin position="479"/>
        <end position="523"/>
    </location>
</feature>
<dbReference type="Proteomes" id="UP000663832">
    <property type="component" value="Unassembled WGS sequence"/>
</dbReference>
<keyword evidence="4" id="KW-1185">Reference proteome</keyword>
<evidence type="ECO:0000256" key="1">
    <source>
        <dbReference type="SAM" id="MobiDB-lite"/>
    </source>
</evidence>
<sequence>MANEFAFDYLSITQQHIGNLNEISKTLPISHMSLIQELSAVLVPYTSGKFQLLSDLLKKKLNIDINAEKLQFIISLIRSDVLPSFSTGLSAKELIVEHSLLNKLPFFTPYQLIPFTDICPICNKKLDRNLAAEQLVVQTPEFNSMNVGCRNSPQYRDIYCEEHQDMEEEVENNSCTTFYSSESFHEQYNQLRNGKKMYYDSLSCKTRKSKPGAYISKTFRTLGVVTWTLNCNIIVSSTELVRSESIKEIINGLCQLVRFSQTGVDENNAAICFVPRNIVYDDGCHLLKAIIDHYGTNIHRNPATTFLFNNCKFSIDRLHYPNHRSAWCKENLNPDRNPDLTGINTGACEQTFSWFNKFAKSFSCMRSERCQLIIHLMFHYWNCRHVGLNPYHKDIGRRLLPTSTEPSSILLNENESSIYNQPDKDNGLEDHACQIEDIENTTEEKHDEELFTQTGTQNTYYSESDDSDAHQEQLYELEDVEDDSDSNSSAPILASQTIIPNQSPLYSDDSRTSTNSHLPSDNISKRLSTTQQVLWEKLRNITCIDEFEKQLQSEDEEDDNSIDRRSTRIFNGLLFH</sequence>
<accession>A0A816D066</accession>
<protein>
    <recommendedName>
        <fullName evidence="5">CxC5 like cysteine cluster associated with KDZ domain-containing protein</fullName>
    </recommendedName>
</protein>
<dbReference type="OrthoDB" id="10045452at2759"/>